<dbReference type="Pfam" id="PF15442">
    <property type="entry name" value="DUF4629"/>
    <property type="match status" value="1"/>
</dbReference>
<sequence length="898" mass="96935">MCSLASATETPSSLASTVDISFSSSLTMSENFKNAPFLGISKSLQYSLPMESHAASLPGSVCNFYRVSAPAISSAWHLPSASGTSFQPLMGGAYFYQHSSTTMLSGVPADSNPGVSEWALTGGIGNKSPSLRDFTVTVIGQDTAVSSTSLASQCDQTSDVHNMAALYPPLSVSLVQEAPSHISNQGHSLPLPYQEGSQVCYYNQGPLLSAESGPYLQSYGSVSYTESRASAPGPEMVMVLKEAQPTNIIPPVSTSGICYSVPPQPITRTGFQVMETSLGMETSQALQLPGQIIYLPPPEFPKSCRNTHIQVLESNPPPQSGDIAMASLVQSPGNLLALPPAPRQEQKENKNVENTKTTLSKHLNGCQIPREIQASPMLHLELADIPQVLAYIDPIDQEKQPGGDNSGLGKKSLCHKDQGAPENGTESNDSFADIATLVKGIQLPQVLTPLDDLDQPQDSTVIKTKTTRGLKLHEVQKKSSVGKAHSDAGGKIKHKASEPITDAPKAKIKPESPDCVFLGEVVLCNAAADGRASGNMAKHSNSKPQKPALSKTNKIKSPGQENTKRNKENYSKRAEERKQSGSKVKRQEKPAIPKMKRGESHFEMPQEAIKKPRSSLGMHMLESVQVFHALGKKTDKKAELSSSWAQGNLSNPKGPQSRPAIKRWRDSPGEGKGPEITQVKCQKLHGSADKGSSSPSQDQLPSPGKVKLVPLVFPTMDKPQARRVPRRPQAASRRPAVTNPAKLAAVNASLPTPASVTGPVSSAQPMSTNSTRPGMNNPDQPSVPQPPASRPAPYKTSSHACFQREPVHTAVSQPRIPLKPHNHYLLQDFALQPIPWRKSEVLGPVMSTPITDEQRPDREAMKRKAQLERENAAQLGKMQHFTEREKEMDISLYYGYVM</sequence>
<feature type="region of interest" description="Disordered" evidence="1">
    <location>
        <begin position="474"/>
        <end position="507"/>
    </location>
</feature>
<feature type="compositionally biased region" description="Low complexity" evidence="1">
    <location>
        <begin position="727"/>
        <end position="737"/>
    </location>
</feature>
<dbReference type="Proteomes" id="UP000558488">
    <property type="component" value="Unassembled WGS sequence"/>
</dbReference>
<dbReference type="EMBL" id="JACAGB010000005">
    <property type="protein sequence ID" value="KAF6362592.1"/>
    <property type="molecule type" value="Genomic_DNA"/>
</dbReference>
<comment type="caution">
    <text evidence="3">The sequence shown here is derived from an EMBL/GenBank/DDBJ whole genome shotgun (WGS) entry which is preliminary data.</text>
</comment>
<dbReference type="AlphaFoldDB" id="A0A7J7YKZ8"/>
<accession>A0A7J7YKZ8</accession>
<feature type="region of interest" description="Disordered" evidence="1">
    <location>
        <begin position="633"/>
        <end position="798"/>
    </location>
</feature>
<feature type="region of interest" description="Disordered" evidence="1">
    <location>
        <begin position="396"/>
        <end position="427"/>
    </location>
</feature>
<evidence type="ECO:0000313" key="3">
    <source>
        <dbReference type="EMBL" id="KAF6362592.1"/>
    </source>
</evidence>
<dbReference type="OrthoDB" id="9808992at2759"/>
<reference evidence="3 4" key="1">
    <citation type="journal article" date="2020" name="Nature">
        <title>Six reference-quality genomes reveal evolution of bat adaptations.</title>
        <authorList>
            <person name="Jebb D."/>
            <person name="Huang Z."/>
            <person name="Pippel M."/>
            <person name="Hughes G.M."/>
            <person name="Lavrichenko K."/>
            <person name="Devanna P."/>
            <person name="Winkler S."/>
            <person name="Jermiin L.S."/>
            <person name="Skirmuntt E.C."/>
            <person name="Katzourakis A."/>
            <person name="Burkitt-Gray L."/>
            <person name="Ray D.A."/>
            <person name="Sullivan K.A.M."/>
            <person name="Roscito J.G."/>
            <person name="Kirilenko B.M."/>
            <person name="Davalos L.M."/>
            <person name="Corthals A.P."/>
            <person name="Power M.L."/>
            <person name="Jones G."/>
            <person name="Ransome R.D."/>
            <person name="Dechmann D.K.N."/>
            <person name="Locatelli A.G."/>
            <person name="Puechmaille S.J."/>
            <person name="Fedrigo O."/>
            <person name="Jarvis E.D."/>
            <person name="Hiller M."/>
            <person name="Vernes S.C."/>
            <person name="Myers E.W."/>
            <person name="Teeling E.C."/>
        </authorList>
    </citation>
    <scope>NUCLEOTIDE SEQUENCE [LARGE SCALE GENOMIC DNA]</scope>
    <source>
        <strain evidence="3">MPipKuh1</strain>
        <tissue evidence="3">Flight muscle</tissue>
    </source>
</reference>
<feature type="compositionally biased region" description="Pro residues" evidence="1">
    <location>
        <begin position="781"/>
        <end position="790"/>
    </location>
</feature>
<organism evidence="3 4">
    <name type="scientific">Pipistrellus kuhlii</name>
    <name type="common">Kuhl's pipistrelle</name>
    <dbReference type="NCBI Taxonomy" id="59472"/>
    <lineage>
        <taxon>Eukaryota</taxon>
        <taxon>Metazoa</taxon>
        <taxon>Chordata</taxon>
        <taxon>Craniata</taxon>
        <taxon>Vertebrata</taxon>
        <taxon>Euteleostomi</taxon>
        <taxon>Mammalia</taxon>
        <taxon>Eutheria</taxon>
        <taxon>Laurasiatheria</taxon>
        <taxon>Chiroptera</taxon>
        <taxon>Yangochiroptera</taxon>
        <taxon>Vespertilionidae</taxon>
        <taxon>Pipistrellus</taxon>
    </lineage>
</organism>
<gene>
    <name evidence="3" type="ORF">mPipKuh1_001820</name>
</gene>
<feature type="compositionally biased region" description="Low complexity" evidence="1">
    <location>
        <begin position="692"/>
        <end position="703"/>
    </location>
</feature>
<feature type="domain" description="DUF4629" evidence="2">
    <location>
        <begin position="486"/>
        <end position="633"/>
    </location>
</feature>
<evidence type="ECO:0000256" key="1">
    <source>
        <dbReference type="SAM" id="MobiDB-lite"/>
    </source>
</evidence>
<feature type="compositionally biased region" description="Polar residues" evidence="1">
    <location>
        <begin position="749"/>
        <end position="780"/>
    </location>
</feature>
<dbReference type="PANTHER" id="PTHR31466:SF1">
    <property type="entry name" value="RIKEN CDNA 4930433I11 GENE"/>
    <property type="match status" value="1"/>
</dbReference>
<feature type="compositionally biased region" description="Polar residues" evidence="1">
    <location>
        <begin position="640"/>
        <end position="654"/>
    </location>
</feature>
<dbReference type="InterPro" id="IPR040292">
    <property type="entry name" value="C2orf78-like"/>
</dbReference>
<evidence type="ECO:0000313" key="4">
    <source>
        <dbReference type="Proteomes" id="UP000558488"/>
    </source>
</evidence>
<feature type="compositionally biased region" description="Basic and acidic residues" evidence="1">
    <location>
        <begin position="562"/>
        <end position="610"/>
    </location>
</feature>
<protein>
    <recommendedName>
        <fullName evidence="2">DUF4629 domain-containing protein</fullName>
    </recommendedName>
</protein>
<dbReference type="InterPro" id="IPR027898">
    <property type="entry name" value="DUF4629"/>
</dbReference>
<keyword evidence="4" id="KW-1185">Reference proteome</keyword>
<dbReference type="PANTHER" id="PTHR31466">
    <property type="entry name" value="GENE 5591-RELATED"/>
    <property type="match status" value="1"/>
</dbReference>
<feature type="region of interest" description="Disordered" evidence="1">
    <location>
        <begin position="532"/>
        <end position="616"/>
    </location>
</feature>
<name>A0A7J7YKZ8_PIPKU</name>
<feature type="compositionally biased region" description="Basic and acidic residues" evidence="1">
    <location>
        <begin position="663"/>
        <end position="673"/>
    </location>
</feature>
<evidence type="ECO:0000259" key="2">
    <source>
        <dbReference type="Pfam" id="PF15442"/>
    </source>
</evidence>
<proteinExistence type="predicted"/>